<name>A0A2K1QQF8_9PEZI</name>
<organism evidence="1 2">
    <name type="scientific">Sphaceloma murrayae</name>
    <dbReference type="NCBI Taxonomy" id="2082308"/>
    <lineage>
        <taxon>Eukaryota</taxon>
        <taxon>Fungi</taxon>
        <taxon>Dikarya</taxon>
        <taxon>Ascomycota</taxon>
        <taxon>Pezizomycotina</taxon>
        <taxon>Dothideomycetes</taxon>
        <taxon>Dothideomycetidae</taxon>
        <taxon>Myriangiales</taxon>
        <taxon>Elsinoaceae</taxon>
        <taxon>Sphaceloma</taxon>
    </lineage>
</organism>
<sequence>MATATLDLSQKPERATILFQYKIEAGTKMYDGLDSLEGQDRELAVRKLLESVVNDNYFNLTPKTTDPAAGPIRN</sequence>
<dbReference type="InParanoid" id="A0A2K1QQF8"/>
<gene>
    <name evidence="1" type="ORF">CAC42_6955</name>
</gene>
<keyword evidence="2" id="KW-1185">Reference proteome</keyword>
<dbReference type="AlphaFoldDB" id="A0A2K1QQF8"/>
<evidence type="ECO:0000313" key="1">
    <source>
        <dbReference type="EMBL" id="PNS17272.1"/>
    </source>
</evidence>
<evidence type="ECO:0000313" key="2">
    <source>
        <dbReference type="Proteomes" id="UP000243797"/>
    </source>
</evidence>
<proteinExistence type="predicted"/>
<dbReference type="OrthoDB" id="6359842at2759"/>
<comment type="caution">
    <text evidence="1">The sequence shown here is derived from an EMBL/GenBank/DDBJ whole genome shotgun (WGS) entry which is preliminary data.</text>
</comment>
<dbReference type="Proteomes" id="UP000243797">
    <property type="component" value="Unassembled WGS sequence"/>
</dbReference>
<reference evidence="1 2" key="1">
    <citation type="submission" date="2017-06" db="EMBL/GenBank/DDBJ databases">
        <title>Draft genome sequence of a variant of Elsinoe murrayae.</title>
        <authorList>
            <person name="Cheng Q."/>
        </authorList>
    </citation>
    <scope>NUCLEOTIDE SEQUENCE [LARGE SCALE GENOMIC DNA]</scope>
    <source>
        <strain evidence="1 2">CQ-2017a</strain>
    </source>
</reference>
<accession>A0A2K1QQF8</accession>
<dbReference type="EMBL" id="NKHZ01000051">
    <property type="protein sequence ID" value="PNS17272.1"/>
    <property type="molecule type" value="Genomic_DNA"/>
</dbReference>
<protein>
    <submittedName>
        <fullName evidence="1">Uncharacterized protein</fullName>
    </submittedName>
</protein>